<organism evidence="3 4">
    <name type="scientific">Anaeramoeba flamelloides</name>
    <dbReference type="NCBI Taxonomy" id="1746091"/>
    <lineage>
        <taxon>Eukaryota</taxon>
        <taxon>Metamonada</taxon>
        <taxon>Anaeramoebidae</taxon>
        <taxon>Anaeramoeba</taxon>
    </lineage>
</organism>
<proteinExistence type="predicted"/>
<feature type="compositionally biased region" description="Acidic residues" evidence="1">
    <location>
        <begin position="491"/>
        <end position="500"/>
    </location>
</feature>
<evidence type="ECO:0000256" key="2">
    <source>
        <dbReference type="SAM" id="Phobius"/>
    </source>
</evidence>
<evidence type="ECO:0000256" key="1">
    <source>
        <dbReference type="SAM" id="MobiDB-lite"/>
    </source>
</evidence>
<sequence length="768" mass="90132">MSYQPLNQDSNEEKIGSEDNEIYNSNDLFATLRSQQNDTNENLLQNPLNNDPLLTSTFLPNNNNNTHLNQNDVLANENQERYQVYHNSNGEEFSSNPNEYVQWIKDRNYHLNSNQFIVDSWSIFKQHYKVLFAIIATVFLIAIVLYSFLGVLLKIPNNSNDTLQEQNEENLNNNINGKLNGNVNGMGSDNLMRFGNYNQKSKTIPQTNEQNQDKKILSANLWHIFLQGSKSERENQLERIESVQLFIQSHLTNQDVLEIKNLFYEWLKFEKNEKQILLTFKRSLENLKSQNHNDHQNQNQNINQNINQNKNQKQIKTLKKNKIVLNEEEISLFYEYFQEFLKSNTMEVQSKFEKVKINYLKWDQITTEKDQNQKGFFFQILRKKINHDIIWKNFLNKWFEFKKENENNLNQKELINNFVKNYREKSLFRSWIQSIVINIKYLKNENENERENELITNFKSHFFDNFVLTLKFGGDGKGKDNDNTEGNVNADTDDNANEDDSNNKLKSKTIKAIYQQMKNEIGSIIKSFKSFGNVFLNVSKEKPKVNDYDENEIHKIIYGSGDSANENDSVSNSFLSKKLPIYQRIIIKICTIIFTSFFYVSGYKIAFVAVENYYNSEDQNLKKIAYFDIFKTFNTGKNPFVGVLLIKILQDAITFIPFISPLILTFSQYYLNVVLIWSIPFWVNNHSRFKFFYSLSLSFKIVNKNFFETMFFCLLILGLNVIGGLFFGIGILFSIPFGLIILTIAYEKLFGIFPSNENSNNQQNELQI</sequence>
<feature type="region of interest" description="Disordered" evidence="1">
    <location>
        <begin position="478"/>
        <end position="503"/>
    </location>
</feature>
<feature type="transmembrane region" description="Helical" evidence="2">
    <location>
        <begin position="581"/>
        <end position="600"/>
    </location>
</feature>
<evidence type="ECO:0000313" key="4">
    <source>
        <dbReference type="Proteomes" id="UP001146793"/>
    </source>
</evidence>
<protein>
    <recommendedName>
        <fullName evidence="5">Transmembrane protein</fullName>
    </recommendedName>
</protein>
<comment type="caution">
    <text evidence="3">The sequence shown here is derived from an EMBL/GenBank/DDBJ whole genome shotgun (WGS) entry which is preliminary data.</text>
</comment>
<dbReference type="Proteomes" id="UP001146793">
    <property type="component" value="Unassembled WGS sequence"/>
</dbReference>
<evidence type="ECO:0000313" key="3">
    <source>
        <dbReference type="EMBL" id="KAJ3436637.1"/>
    </source>
</evidence>
<dbReference type="EMBL" id="JANTQA010000036">
    <property type="protein sequence ID" value="KAJ3436637.1"/>
    <property type="molecule type" value="Genomic_DNA"/>
</dbReference>
<gene>
    <name evidence="3" type="ORF">M0812_18698</name>
</gene>
<feature type="transmembrane region" description="Helical" evidence="2">
    <location>
        <begin position="130"/>
        <end position="153"/>
    </location>
</feature>
<reference evidence="3" key="1">
    <citation type="submission" date="2022-08" db="EMBL/GenBank/DDBJ databases">
        <title>Novel sulphate-reducing endosymbionts in the free-living metamonad Anaeramoeba.</title>
        <authorList>
            <person name="Jerlstrom-Hultqvist J."/>
            <person name="Cepicka I."/>
            <person name="Gallot-Lavallee L."/>
            <person name="Salas-Leiva D."/>
            <person name="Curtis B.A."/>
            <person name="Zahonova K."/>
            <person name="Pipaliya S."/>
            <person name="Dacks J."/>
            <person name="Roger A.J."/>
        </authorList>
    </citation>
    <scope>NUCLEOTIDE SEQUENCE</scope>
    <source>
        <strain evidence="3">Busselton2</strain>
    </source>
</reference>
<feature type="transmembrane region" description="Helical" evidence="2">
    <location>
        <begin position="706"/>
        <end position="723"/>
    </location>
</feature>
<keyword evidence="2" id="KW-0812">Transmembrane</keyword>
<feature type="transmembrane region" description="Helical" evidence="2">
    <location>
        <begin position="669"/>
        <end position="685"/>
    </location>
</feature>
<keyword evidence="2" id="KW-1133">Transmembrane helix</keyword>
<keyword evidence="2" id="KW-0472">Membrane</keyword>
<dbReference type="AlphaFoldDB" id="A0AAV7Z8H0"/>
<name>A0AAV7Z8H0_9EUKA</name>
<accession>A0AAV7Z8H0</accession>
<evidence type="ECO:0008006" key="5">
    <source>
        <dbReference type="Google" id="ProtNLM"/>
    </source>
</evidence>